<reference evidence="4" key="2">
    <citation type="journal article" date="2018" name="Biosci. Biotechnol. Biochem.">
        <title>Polysaccharide hydrolase of the hadal zone amphipods Hirondellea gigas.</title>
        <authorList>
            <person name="Kobayashi H."/>
            <person name="Nagahama T."/>
            <person name="Arai W."/>
            <person name="Sasagawa Y."/>
            <person name="Umeda M."/>
            <person name="Hayashi T."/>
            <person name="Nikaido I."/>
            <person name="Watanabe H."/>
            <person name="Oguri K."/>
            <person name="Kitazato H."/>
            <person name="Fujioka K."/>
            <person name="Kido Y."/>
            <person name="Takami H."/>
        </authorList>
    </citation>
    <scope>NUCLEOTIDE SEQUENCE</scope>
    <source>
        <tissue evidence="4">Whole body</tissue>
    </source>
</reference>
<dbReference type="InterPro" id="IPR036264">
    <property type="entry name" value="Bact_exopeptidase_dim_dom"/>
</dbReference>
<protein>
    <submittedName>
        <fullName evidence="4">Peptidase T</fullName>
    </submittedName>
</protein>
<dbReference type="Pfam" id="PF01546">
    <property type="entry name" value="Peptidase_M20"/>
    <property type="match status" value="1"/>
</dbReference>
<dbReference type="PANTHER" id="PTHR42994:SF1">
    <property type="entry name" value="PEPTIDASE T"/>
    <property type="match status" value="1"/>
</dbReference>
<dbReference type="Pfam" id="PF07687">
    <property type="entry name" value="M20_dimer"/>
    <property type="match status" value="1"/>
</dbReference>
<reference evidence="5" key="1">
    <citation type="submission" date="2017-11" db="EMBL/GenBank/DDBJ databases">
        <title>The sensing device of the deep-sea amphipod.</title>
        <authorList>
            <person name="Kobayashi H."/>
            <person name="Nagahama T."/>
            <person name="Arai W."/>
            <person name="Sasagawa Y."/>
            <person name="Umeda M."/>
            <person name="Hayashi T."/>
            <person name="Nikaido I."/>
            <person name="Watanabe H."/>
            <person name="Oguri K."/>
            <person name="Kitazato H."/>
            <person name="Fujioka K."/>
            <person name="Kido Y."/>
            <person name="Takami H."/>
        </authorList>
    </citation>
    <scope>NUCLEOTIDE SEQUENCE</scope>
    <source>
        <tissue evidence="5">Whole body</tissue>
    </source>
</reference>
<name>A0A2P2I9G7_9CRUS</name>
<dbReference type="Gene3D" id="3.30.70.360">
    <property type="match status" value="1"/>
</dbReference>
<dbReference type="PIRSF" id="PIRSF037215">
    <property type="entry name" value="Peptidase_M20B"/>
    <property type="match status" value="1"/>
</dbReference>
<proteinExistence type="evidence at transcript level"/>
<sequence length="406" mass="45245">MSKLVERFISYVKFDTESDAESATCPSTEKQLKLGNFLKDEMIEIGLKDVELDENGYLMGTLPANTDRDIPTFGFISHMDTAPAFSGKDIKPKFVEYKGGDIVLNKEQNIILSPKDFKELDCYVGETLITTDGTTLLGGDDKAGIAEILTAMEYLIGHPEIEHGIIKVGFTPDEEIGRGADLFDVKKFGAEFAYTLDGGRLGEVEYENFNAASAVIEITGRGVHPGTAKNQLVNALQLGIELHNLLPVNQRPEFTEGYEGFYMLDSMSGDISSARFSYIIRDHDMDKFIAKKEFMSSAVELLNKKYNNVLELKLVDSYYNMREKIEERMEIFNIARDSMIELGIEPVIKPVRGGTDGAKLSYMGLPCPNIFTGGHNFHGQYEYIPVSSMEKAVEVIVKISENVGKR</sequence>
<dbReference type="EMBL" id="IACF01005086">
    <property type="protein sequence ID" value="LAB70673.1"/>
    <property type="molecule type" value="mRNA"/>
</dbReference>
<dbReference type="AlphaFoldDB" id="A0A2P2I9G7"/>
<dbReference type="GO" id="GO:0006518">
    <property type="term" value="P:peptide metabolic process"/>
    <property type="evidence" value="ECO:0007669"/>
    <property type="project" value="InterPro"/>
</dbReference>
<dbReference type="Gene3D" id="3.40.630.10">
    <property type="entry name" value="Zn peptidases"/>
    <property type="match status" value="1"/>
</dbReference>
<keyword evidence="2" id="KW-0862">Zinc</keyword>
<dbReference type="InterPro" id="IPR010161">
    <property type="entry name" value="Peptidase_M20B"/>
</dbReference>
<comment type="cofactor">
    <cofactor evidence="1">
        <name>Zn(2+)</name>
        <dbReference type="ChEBI" id="CHEBI:29105"/>
    </cofactor>
</comment>
<evidence type="ECO:0000256" key="2">
    <source>
        <dbReference type="ARBA" id="ARBA00022833"/>
    </source>
</evidence>
<evidence type="ECO:0000256" key="1">
    <source>
        <dbReference type="ARBA" id="ARBA00001947"/>
    </source>
</evidence>
<dbReference type="GO" id="GO:0045148">
    <property type="term" value="F:tripeptide aminopeptidase activity"/>
    <property type="evidence" value="ECO:0007669"/>
    <property type="project" value="InterPro"/>
</dbReference>
<dbReference type="SUPFAM" id="SSF55031">
    <property type="entry name" value="Bacterial exopeptidase dimerisation domain"/>
    <property type="match status" value="1"/>
</dbReference>
<dbReference type="CDD" id="cd03892">
    <property type="entry name" value="M20_peptT"/>
    <property type="match status" value="1"/>
</dbReference>
<evidence type="ECO:0000259" key="3">
    <source>
        <dbReference type="Pfam" id="PF07687"/>
    </source>
</evidence>
<dbReference type="InterPro" id="IPR011650">
    <property type="entry name" value="Peptidase_M20_dimer"/>
</dbReference>
<dbReference type="NCBIfam" id="NF003976">
    <property type="entry name" value="PRK05469.1"/>
    <property type="match status" value="1"/>
</dbReference>
<evidence type="ECO:0000313" key="5">
    <source>
        <dbReference type="EMBL" id="LAC24840.1"/>
    </source>
</evidence>
<dbReference type="SUPFAM" id="SSF53187">
    <property type="entry name" value="Zn-dependent exopeptidases"/>
    <property type="match status" value="1"/>
</dbReference>
<dbReference type="GO" id="GO:0008270">
    <property type="term" value="F:zinc ion binding"/>
    <property type="evidence" value="ECO:0007669"/>
    <property type="project" value="InterPro"/>
</dbReference>
<feature type="domain" description="Peptidase M20 dimerisation" evidence="3">
    <location>
        <begin position="206"/>
        <end position="307"/>
    </location>
</feature>
<dbReference type="NCBIfam" id="NF009920">
    <property type="entry name" value="PRK13381.1"/>
    <property type="match status" value="1"/>
</dbReference>
<evidence type="ECO:0000313" key="4">
    <source>
        <dbReference type="EMBL" id="LAB70673.1"/>
    </source>
</evidence>
<dbReference type="NCBIfam" id="TIGR01882">
    <property type="entry name" value="peptidase-T"/>
    <property type="match status" value="1"/>
</dbReference>
<dbReference type="HAMAP" id="MF_00550">
    <property type="entry name" value="Aminopeptidase_M20"/>
    <property type="match status" value="1"/>
</dbReference>
<dbReference type="PANTHER" id="PTHR42994">
    <property type="entry name" value="PEPTIDASE T"/>
    <property type="match status" value="1"/>
</dbReference>
<accession>A0A2P2I9G7</accession>
<dbReference type="EMBL" id="IACT01005693">
    <property type="protein sequence ID" value="LAC24840.1"/>
    <property type="molecule type" value="mRNA"/>
</dbReference>
<dbReference type="GO" id="GO:0005829">
    <property type="term" value="C:cytosol"/>
    <property type="evidence" value="ECO:0007669"/>
    <property type="project" value="TreeGrafter"/>
</dbReference>
<dbReference type="InterPro" id="IPR002933">
    <property type="entry name" value="Peptidase_M20"/>
</dbReference>
<organism evidence="4">
    <name type="scientific">Hirondellea gigas</name>
    <dbReference type="NCBI Taxonomy" id="1518452"/>
    <lineage>
        <taxon>Eukaryota</taxon>
        <taxon>Metazoa</taxon>
        <taxon>Ecdysozoa</taxon>
        <taxon>Arthropoda</taxon>
        <taxon>Crustacea</taxon>
        <taxon>Multicrustacea</taxon>
        <taxon>Malacostraca</taxon>
        <taxon>Eumalacostraca</taxon>
        <taxon>Peracarida</taxon>
        <taxon>Amphipoda</taxon>
        <taxon>Amphilochidea</taxon>
        <taxon>Lysianassida</taxon>
        <taxon>Lysianassidira</taxon>
        <taxon>Lysianassoidea</taxon>
        <taxon>Lysianassidae</taxon>
        <taxon>Hirondellea</taxon>
    </lineage>
</organism>